<proteinExistence type="predicted"/>
<dbReference type="Proteomes" id="UP000269721">
    <property type="component" value="Unassembled WGS sequence"/>
</dbReference>
<name>A0A4P9W226_9FUNG</name>
<dbReference type="Pfam" id="PF01738">
    <property type="entry name" value="DLH"/>
    <property type="match status" value="1"/>
</dbReference>
<dbReference type="InterPro" id="IPR002925">
    <property type="entry name" value="Dienelactn_hydro"/>
</dbReference>
<dbReference type="GO" id="GO:0016787">
    <property type="term" value="F:hydrolase activity"/>
    <property type="evidence" value="ECO:0007669"/>
    <property type="project" value="UniProtKB-KW"/>
</dbReference>
<feature type="domain" description="Dienelactone hydrolase" evidence="1">
    <location>
        <begin position="35"/>
        <end position="238"/>
    </location>
</feature>
<sequence>MTAPAHVAACCTSAPFESNYTPKGVYETISDLPVYFVGEKGKPAIMVAYDIFGLTPNSLQFADTLATHGFRVAVPDYYHGNPWVKVPIVMEELFAHLGKHAPTEAVHRDSRLIAAHLRSEGASKVGAVGQCWGGKIVCELAAMDDVVDAVASVHPAQITEAVVSAIKVPVAFLPSKDEPDFLPFFELLSKKPFGPRNIHHRFDNMPHGWTGARANYDNPENVKASQEASEILANFFKANL</sequence>
<organism evidence="2 3">
    <name type="scientific">Blyttiomyces helicus</name>
    <dbReference type="NCBI Taxonomy" id="388810"/>
    <lineage>
        <taxon>Eukaryota</taxon>
        <taxon>Fungi</taxon>
        <taxon>Fungi incertae sedis</taxon>
        <taxon>Chytridiomycota</taxon>
        <taxon>Chytridiomycota incertae sedis</taxon>
        <taxon>Chytridiomycetes</taxon>
        <taxon>Chytridiomycetes incertae sedis</taxon>
        <taxon>Blyttiomyces</taxon>
    </lineage>
</organism>
<evidence type="ECO:0000313" key="3">
    <source>
        <dbReference type="Proteomes" id="UP000269721"/>
    </source>
</evidence>
<reference evidence="3" key="1">
    <citation type="journal article" date="2018" name="Nat. Microbiol.">
        <title>Leveraging single-cell genomics to expand the fungal tree of life.</title>
        <authorList>
            <person name="Ahrendt S.R."/>
            <person name="Quandt C.A."/>
            <person name="Ciobanu D."/>
            <person name="Clum A."/>
            <person name="Salamov A."/>
            <person name="Andreopoulos B."/>
            <person name="Cheng J.F."/>
            <person name="Woyke T."/>
            <person name="Pelin A."/>
            <person name="Henrissat B."/>
            <person name="Reynolds N.K."/>
            <person name="Benny G.L."/>
            <person name="Smith M.E."/>
            <person name="James T.Y."/>
            <person name="Grigoriev I.V."/>
        </authorList>
    </citation>
    <scope>NUCLEOTIDE SEQUENCE [LARGE SCALE GENOMIC DNA]</scope>
</reference>
<accession>A0A4P9W226</accession>
<dbReference type="InterPro" id="IPR029058">
    <property type="entry name" value="AB_hydrolase_fold"/>
</dbReference>
<dbReference type="Gene3D" id="3.40.50.1820">
    <property type="entry name" value="alpha/beta hydrolase"/>
    <property type="match status" value="1"/>
</dbReference>
<dbReference type="OrthoDB" id="2147163at2759"/>
<dbReference type="EMBL" id="KZ999088">
    <property type="protein sequence ID" value="RKO85425.1"/>
    <property type="molecule type" value="Genomic_DNA"/>
</dbReference>
<dbReference type="AlphaFoldDB" id="A0A4P9W226"/>
<evidence type="ECO:0000313" key="2">
    <source>
        <dbReference type="EMBL" id="RKO85425.1"/>
    </source>
</evidence>
<dbReference type="PANTHER" id="PTHR47668:SF1">
    <property type="entry name" value="DIENELACTONE HYDROLASE DOMAIN-CONTAINING PROTEIN-RELATED"/>
    <property type="match status" value="1"/>
</dbReference>
<dbReference type="PANTHER" id="PTHR47668">
    <property type="entry name" value="DIENELACTONE HYDROLASE FAMILY PROTEIN (AFU_ORTHOLOGUE AFUA_6G01940)"/>
    <property type="match status" value="1"/>
</dbReference>
<protein>
    <submittedName>
        <fullName evidence="2">Alpha/Beta hydrolase protein</fullName>
    </submittedName>
</protein>
<keyword evidence="3" id="KW-1185">Reference proteome</keyword>
<evidence type="ECO:0000259" key="1">
    <source>
        <dbReference type="Pfam" id="PF01738"/>
    </source>
</evidence>
<dbReference type="SUPFAM" id="SSF53474">
    <property type="entry name" value="alpha/beta-Hydrolases"/>
    <property type="match status" value="1"/>
</dbReference>
<keyword evidence="2" id="KW-0378">Hydrolase</keyword>
<gene>
    <name evidence="2" type="ORF">BDK51DRAFT_18088</name>
</gene>